<accession>A0ABP6UMA9</accession>
<dbReference type="InterPro" id="IPR025368">
    <property type="entry name" value="DUF4272"/>
</dbReference>
<keyword evidence="2" id="KW-1185">Reference proteome</keyword>
<dbReference type="Proteomes" id="UP001500459">
    <property type="component" value="Unassembled WGS sequence"/>
</dbReference>
<sequence>MICTIYSHQIGFDKITVILKESYPTASLTISTQQESQIATLEIKGGFFSTSSVLKIRYRQRKEPSYQIPEIDDCLLTTNLKGLYGFVNSMPANNPKVKDLFLRKIETLNCEFSIKQEHGKTKDLHALILKFAQEFEAIIFAQPSTVISKSEIGQHFLDTNLNLIIDEQGNCAIETLAVKIDSIYFDGENKEGTDDQKVRKTRSEAILEEKDIKTNKNLPFIISEQKVTIRQPKEIAIRVSILAMTNLVAFNHVSSDIAIEYLKKYNLWNATTDNEKNFLENPTDELKTIETWKCEGIWTLLWALGKIDALGFPNELCNLDLIPKDKYPIGQAKNPNDFINSITVTRDKAEILDANDMYYRFDWACVDARLQNETITEINPSVIYERHYALNWLINYRGQDWDDVSCDT</sequence>
<protein>
    <recommendedName>
        <fullName evidence="3">DUF4272 domain-containing protein</fullName>
    </recommendedName>
</protein>
<comment type="caution">
    <text evidence="1">The sequence shown here is derived from an EMBL/GenBank/DDBJ whole genome shotgun (WGS) entry which is preliminary data.</text>
</comment>
<name>A0ABP6UMA9_9FLAO</name>
<evidence type="ECO:0000313" key="2">
    <source>
        <dbReference type="Proteomes" id="UP001500459"/>
    </source>
</evidence>
<gene>
    <name evidence="1" type="ORF">GCM10022393_22700</name>
</gene>
<proteinExistence type="predicted"/>
<evidence type="ECO:0000313" key="1">
    <source>
        <dbReference type="EMBL" id="GAA3509570.1"/>
    </source>
</evidence>
<dbReference type="RefSeq" id="WP_344927466.1">
    <property type="nucleotide sequence ID" value="NZ_BAABCW010000008.1"/>
</dbReference>
<evidence type="ECO:0008006" key="3">
    <source>
        <dbReference type="Google" id="ProtNLM"/>
    </source>
</evidence>
<organism evidence="1 2">
    <name type="scientific">Aquimarina addita</name>
    <dbReference type="NCBI Taxonomy" id="870485"/>
    <lineage>
        <taxon>Bacteria</taxon>
        <taxon>Pseudomonadati</taxon>
        <taxon>Bacteroidota</taxon>
        <taxon>Flavobacteriia</taxon>
        <taxon>Flavobacteriales</taxon>
        <taxon>Flavobacteriaceae</taxon>
        <taxon>Aquimarina</taxon>
    </lineage>
</organism>
<reference evidence="2" key="1">
    <citation type="journal article" date="2019" name="Int. J. Syst. Evol. Microbiol.">
        <title>The Global Catalogue of Microorganisms (GCM) 10K type strain sequencing project: providing services to taxonomists for standard genome sequencing and annotation.</title>
        <authorList>
            <consortium name="The Broad Institute Genomics Platform"/>
            <consortium name="The Broad Institute Genome Sequencing Center for Infectious Disease"/>
            <person name="Wu L."/>
            <person name="Ma J."/>
        </authorList>
    </citation>
    <scope>NUCLEOTIDE SEQUENCE [LARGE SCALE GENOMIC DNA]</scope>
    <source>
        <strain evidence="2">JCM 17106</strain>
    </source>
</reference>
<dbReference type="EMBL" id="BAABCW010000008">
    <property type="protein sequence ID" value="GAA3509570.1"/>
    <property type="molecule type" value="Genomic_DNA"/>
</dbReference>
<dbReference type="Pfam" id="PF14094">
    <property type="entry name" value="DUF4272"/>
    <property type="match status" value="1"/>
</dbReference>